<evidence type="ECO:0000313" key="3">
    <source>
        <dbReference type="Proteomes" id="UP000034805"/>
    </source>
</evidence>
<reference evidence="2 3" key="1">
    <citation type="submission" date="2015-08" db="EMBL/GenBank/DDBJ databases">
        <title>The genome of the Asian arowana (Scleropages formosus).</title>
        <authorList>
            <person name="Tan M.H."/>
            <person name="Gan H.M."/>
            <person name="Croft L.J."/>
            <person name="Austin C.M."/>
        </authorList>
    </citation>
    <scope>NUCLEOTIDE SEQUENCE [LARGE SCALE GENOMIC DNA]</scope>
    <source>
        <strain evidence="2">Aro1</strain>
    </source>
</reference>
<dbReference type="EMBL" id="JARO02007432">
    <property type="protein sequence ID" value="KPP63960.1"/>
    <property type="molecule type" value="Genomic_DNA"/>
</dbReference>
<comment type="caution">
    <text evidence="2">The sequence shown here is derived from an EMBL/GenBank/DDBJ whole genome shotgun (WGS) entry which is preliminary data.</text>
</comment>
<feature type="compositionally biased region" description="Basic and acidic residues" evidence="1">
    <location>
        <begin position="102"/>
        <end position="113"/>
    </location>
</feature>
<feature type="region of interest" description="Disordered" evidence="1">
    <location>
        <begin position="50"/>
        <end position="116"/>
    </location>
</feature>
<gene>
    <name evidence="2" type="ORF">Z043_117732</name>
</gene>
<dbReference type="InterPro" id="IPR050149">
    <property type="entry name" value="Collagen_superfamily"/>
</dbReference>
<dbReference type="GO" id="GO:0031012">
    <property type="term" value="C:extracellular matrix"/>
    <property type="evidence" value="ECO:0007669"/>
    <property type="project" value="TreeGrafter"/>
</dbReference>
<dbReference type="PANTHER" id="PTHR24023:SF1112">
    <property type="entry name" value="COL_CUTICLE_N DOMAIN-CONTAINING PROTEIN-RELATED"/>
    <property type="match status" value="1"/>
</dbReference>
<dbReference type="PANTHER" id="PTHR24023">
    <property type="entry name" value="COLLAGEN ALPHA"/>
    <property type="match status" value="1"/>
</dbReference>
<dbReference type="GO" id="GO:0030020">
    <property type="term" value="F:extracellular matrix structural constituent conferring tensile strength"/>
    <property type="evidence" value="ECO:0007669"/>
    <property type="project" value="TreeGrafter"/>
</dbReference>
<dbReference type="Proteomes" id="UP000034805">
    <property type="component" value="Unassembled WGS sequence"/>
</dbReference>
<sequence>GNMGLNFQGEKGKKVGTALLRSPLGAHILTCAVVTDAALCVFMYVQGEQGMRGQPGPPGLIREQKQARDSEVRRGNKGDQGPPGPPGKPGVPGPLGPPGGPKGEKGEPGEPGKRVSGAHTFLMPMAEANQPASLRPPACTEKLLFGTPNCERCVTLTRRFATGSRALFR</sequence>
<accession>A0A0P7TS13</accession>
<evidence type="ECO:0000313" key="2">
    <source>
        <dbReference type="EMBL" id="KPP63960.1"/>
    </source>
</evidence>
<dbReference type="GO" id="GO:0030198">
    <property type="term" value="P:extracellular matrix organization"/>
    <property type="evidence" value="ECO:0007669"/>
    <property type="project" value="TreeGrafter"/>
</dbReference>
<organism evidence="2 3">
    <name type="scientific">Scleropages formosus</name>
    <name type="common">Asian bonytongue</name>
    <name type="synonym">Osteoglossum formosum</name>
    <dbReference type="NCBI Taxonomy" id="113540"/>
    <lineage>
        <taxon>Eukaryota</taxon>
        <taxon>Metazoa</taxon>
        <taxon>Chordata</taxon>
        <taxon>Craniata</taxon>
        <taxon>Vertebrata</taxon>
        <taxon>Euteleostomi</taxon>
        <taxon>Actinopterygii</taxon>
        <taxon>Neopterygii</taxon>
        <taxon>Teleostei</taxon>
        <taxon>Osteoglossocephala</taxon>
        <taxon>Osteoglossomorpha</taxon>
        <taxon>Osteoglossiformes</taxon>
        <taxon>Osteoglossidae</taxon>
        <taxon>Scleropages</taxon>
    </lineage>
</organism>
<feature type="compositionally biased region" description="Pro residues" evidence="1">
    <location>
        <begin position="82"/>
        <end position="100"/>
    </location>
</feature>
<name>A0A0P7TS13_SCLFO</name>
<protein>
    <submittedName>
        <fullName evidence="2">Uncharacterized protein</fullName>
    </submittedName>
</protein>
<feature type="compositionally biased region" description="Basic and acidic residues" evidence="1">
    <location>
        <begin position="62"/>
        <end position="77"/>
    </location>
</feature>
<feature type="non-terminal residue" evidence="2">
    <location>
        <position position="1"/>
    </location>
</feature>
<dbReference type="GO" id="GO:0005615">
    <property type="term" value="C:extracellular space"/>
    <property type="evidence" value="ECO:0007669"/>
    <property type="project" value="TreeGrafter"/>
</dbReference>
<proteinExistence type="predicted"/>
<dbReference type="AlphaFoldDB" id="A0A0P7TS13"/>
<evidence type="ECO:0000256" key="1">
    <source>
        <dbReference type="SAM" id="MobiDB-lite"/>
    </source>
</evidence>